<protein>
    <recommendedName>
        <fullName evidence="2">Dihydroorotate dehydrogenase catalytic domain-containing protein</fullName>
    </recommendedName>
</protein>
<dbReference type="Gene3D" id="3.20.20.70">
    <property type="entry name" value="Aldolase class I"/>
    <property type="match status" value="1"/>
</dbReference>
<dbReference type="EMBL" id="UINC01027739">
    <property type="protein sequence ID" value="SVB07504.1"/>
    <property type="molecule type" value="Genomic_DNA"/>
</dbReference>
<reference evidence="3" key="1">
    <citation type="submission" date="2018-05" db="EMBL/GenBank/DDBJ databases">
        <authorList>
            <person name="Lanie J.A."/>
            <person name="Ng W.-L."/>
            <person name="Kazmierczak K.M."/>
            <person name="Andrzejewski T.M."/>
            <person name="Davidsen T.M."/>
            <person name="Wayne K.J."/>
            <person name="Tettelin H."/>
            <person name="Glass J.I."/>
            <person name="Rusch D."/>
            <person name="Podicherti R."/>
            <person name="Tsui H.-C.T."/>
            <person name="Winkler M.E."/>
        </authorList>
    </citation>
    <scope>NUCLEOTIDE SEQUENCE</scope>
</reference>
<dbReference type="GO" id="GO:0005737">
    <property type="term" value="C:cytoplasm"/>
    <property type="evidence" value="ECO:0007669"/>
    <property type="project" value="InterPro"/>
</dbReference>
<feature type="domain" description="Dihydroorotate dehydrogenase catalytic" evidence="2">
    <location>
        <begin position="7"/>
        <end position="151"/>
    </location>
</feature>
<evidence type="ECO:0000313" key="3">
    <source>
        <dbReference type="EMBL" id="SVB07504.1"/>
    </source>
</evidence>
<accession>A0A382B1P1</accession>
<keyword evidence="1" id="KW-0560">Oxidoreductase</keyword>
<gene>
    <name evidence="3" type="ORF">METZ01_LOCUS160358</name>
</gene>
<dbReference type="GO" id="GO:0016627">
    <property type="term" value="F:oxidoreductase activity, acting on the CH-CH group of donors"/>
    <property type="evidence" value="ECO:0007669"/>
    <property type="project" value="InterPro"/>
</dbReference>
<evidence type="ECO:0000259" key="2">
    <source>
        <dbReference type="Pfam" id="PF01180"/>
    </source>
</evidence>
<evidence type="ECO:0000256" key="1">
    <source>
        <dbReference type="ARBA" id="ARBA00023002"/>
    </source>
</evidence>
<dbReference type="InterPro" id="IPR013785">
    <property type="entry name" value="Aldolase_TIM"/>
</dbReference>
<sequence>MVAKDTISTEFLGLTLRSPIVLLSGCVGFGDEYSRIEGFSSKSIGGAVLKGTTLEPRLGNSPHRVVETPSGMLNSIGLQNPGVDEVVDNILPSLEPLETHYFANVSGSTVEEYVAVTKKFNRSSVSGIELNISCPNVKRGGMEFGNDPEMSA</sequence>
<proteinExistence type="predicted"/>
<dbReference type="Pfam" id="PF01180">
    <property type="entry name" value="DHO_dh"/>
    <property type="match status" value="1"/>
</dbReference>
<dbReference type="InterPro" id="IPR005720">
    <property type="entry name" value="Dihydroorotate_DH_cat"/>
</dbReference>
<dbReference type="AlphaFoldDB" id="A0A382B1P1"/>
<organism evidence="3">
    <name type="scientific">marine metagenome</name>
    <dbReference type="NCBI Taxonomy" id="408172"/>
    <lineage>
        <taxon>unclassified sequences</taxon>
        <taxon>metagenomes</taxon>
        <taxon>ecological metagenomes</taxon>
    </lineage>
</organism>
<dbReference type="SUPFAM" id="SSF51395">
    <property type="entry name" value="FMN-linked oxidoreductases"/>
    <property type="match status" value="1"/>
</dbReference>
<name>A0A382B1P1_9ZZZZ</name>
<feature type="non-terminal residue" evidence="3">
    <location>
        <position position="152"/>
    </location>
</feature>